<protein>
    <submittedName>
        <fullName evidence="1">Predicted protein</fullName>
    </submittedName>
</protein>
<organism evidence="3">
    <name type="scientific">Laccaria bicolor (strain S238N-H82 / ATCC MYA-4686)</name>
    <name type="common">Bicoloured deceiver</name>
    <name type="synonym">Laccaria laccata var. bicolor</name>
    <dbReference type="NCBI Taxonomy" id="486041"/>
    <lineage>
        <taxon>Eukaryota</taxon>
        <taxon>Fungi</taxon>
        <taxon>Dikarya</taxon>
        <taxon>Basidiomycota</taxon>
        <taxon>Agaricomycotina</taxon>
        <taxon>Agaricomycetes</taxon>
        <taxon>Agaricomycetidae</taxon>
        <taxon>Agaricales</taxon>
        <taxon>Agaricineae</taxon>
        <taxon>Hydnangiaceae</taxon>
        <taxon>Laccaria</taxon>
    </lineage>
</organism>
<dbReference type="EMBL" id="DS547121">
    <property type="protein sequence ID" value="EDR03923.1"/>
    <property type="molecule type" value="Genomic_DNA"/>
</dbReference>
<dbReference type="RefSeq" id="XP_001885491.1">
    <property type="nucleotide sequence ID" value="XM_001885456.1"/>
</dbReference>
<dbReference type="RefSeq" id="XP_001885489.1">
    <property type="nucleotide sequence ID" value="XM_001885454.1"/>
</dbReference>
<name>B0DND4_LACBS</name>
<dbReference type="AlphaFoldDB" id="B0DND4"/>
<dbReference type="KEGG" id="lbc:LACBIDRAFT_331072"/>
<dbReference type="KEGG" id="lbc:LACBIDRAFT_331075"/>
<accession>B0DND4</accession>
<gene>
    <name evidence="1" type="ORF">LACBIDRAFT_331072</name>
    <name evidence="2" type="ORF">LACBIDRAFT_331075</name>
</gene>
<evidence type="ECO:0000313" key="2">
    <source>
        <dbReference type="EMBL" id="EDR03923.1"/>
    </source>
</evidence>
<dbReference type="InParanoid" id="B0DND4"/>
<sequence>MLRQQYCFRGGIRMLECVEKMSQQCPVIIETVMNDVVRQLVDLPSTSTKRPTMSRYTPDLCGKAYQFFRDGAVMTLIALVIPFATTMSRNSAANCPSESSNEFGPFSIRRACYISQEQRLWVGMGFNVVRKERFAWRGLWWACVCLELVQVAFGGIQGGCIPNGHIATTNDSASTISLKTNGRPRTP</sequence>
<dbReference type="Proteomes" id="UP000001194">
    <property type="component" value="Unassembled WGS sequence"/>
</dbReference>
<dbReference type="GeneID" id="6081089"/>
<evidence type="ECO:0000313" key="3">
    <source>
        <dbReference type="Proteomes" id="UP000001194"/>
    </source>
</evidence>
<reference evidence="1 3" key="1">
    <citation type="journal article" date="2008" name="Nature">
        <title>The genome of Laccaria bicolor provides insights into mycorrhizal symbiosis.</title>
        <authorList>
            <person name="Martin F."/>
            <person name="Aerts A."/>
            <person name="Ahren D."/>
            <person name="Brun A."/>
            <person name="Danchin E.G.J."/>
            <person name="Duchaussoy F."/>
            <person name="Gibon J."/>
            <person name="Kohler A."/>
            <person name="Lindquist E."/>
            <person name="Pereda V."/>
            <person name="Salamov A."/>
            <person name="Shapiro H.J."/>
            <person name="Wuyts J."/>
            <person name="Blaudez D."/>
            <person name="Buee M."/>
            <person name="Brokstein P."/>
            <person name="Canbaeck B."/>
            <person name="Cohen D."/>
            <person name="Courty P.E."/>
            <person name="Coutinho P.M."/>
            <person name="Delaruelle C."/>
            <person name="Detter J.C."/>
            <person name="Deveau A."/>
            <person name="DiFazio S."/>
            <person name="Duplessis S."/>
            <person name="Fraissinet-Tachet L."/>
            <person name="Lucic E."/>
            <person name="Frey-Klett P."/>
            <person name="Fourrey C."/>
            <person name="Feussner I."/>
            <person name="Gay G."/>
            <person name="Grimwood J."/>
            <person name="Hoegger P.J."/>
            <person name="Jain P."/>
            <person name="Kilaru S."/>
            <person name="Labbe J."/>
            <person name="Lin Y.C."/>
            <person name="Legue V."/>
            <person name="Le Tacon F."/>
            <person name="Marmeisse R."/>
            <person name="Melayah D."/>
            <person name="Montanini B."/>
            <person name="Muratet M."/>
            <person name="Nehls U."/>
            <person name="Niculita-Hirzel H."/>
            <person name="Oudot-Le Secq M.P."/>
            <person name="Peter M."/>
            <person name="Quesneville H."/>
            <person name="Rajashekar B."/>
            <person name="Reich M."/>
            <person name="Rouhier N."/>
            <person name="Schmutz J."/>
            <person name="Yin T."/>
            <person name="Chalot M."/>
            <person name="Henrissat B."/>
            <person name="Kuees U."/>
            <person name="Lucas S."/>
            <person name="Van de Peer Y."/>
            <person name="Podila G.K."/>
            <person name="Polle A."/>
            <person name="Pukkila P.J."/>
            <person name="Richardson P.M."/>
            <person name="Rouze P."/>
            <person name="Sanders I.R."/>
            <person name="Stajich J.E."/>
            <person name="Tunlid A."/>
            <person name="Tuskan G."/>
            <person name="Grigoriev I.V."/>
        </authorList>
    </citation>
    <scope>NUCLEOTIDE SEQUENCE [LARGE SCALE GENOMIC DNA]</scope>
    <source>
        <strain evidence="3">S238N-H82 / ATCC MYA-4686</strain>
    </source>
</reference>
<dbReference type="HOGENOM" id="CLU_1447923_0_0_1"/>
<evidence type="ECO:0000313" key="1">
    <source>
        <dbReference type="EMBL" id="EDR03921.1"/>
    </source>
</evidence>
<keyword evidence="3" id="KW-1185">Reference proteome</keyword>
<dbReference type="GeneID" id="6081087"/>
<proteinExistence type="predicted"/>
<dbReference type="EMBL" id="DS547121">
    <property type="protein sequence ID" value="EDR03921.1"/>
    <property type="molecule type" value="Genomic_DNA"/>
</dbReference>